<dbReference type="PANTHER" id="PTHR31867">
    <property type="entry name" value="EXPANSIN-A15"/>
    <property type="match status" value="1"/>
</dbReference>
<dbReference type="Gramene" id="OE9D002978T1">
    <property type="protein sequence ID" value="OE9D002978C1"/>
    <property type="gene ID" value="OE9D002978"/>
</dbReference>
<evidence type="ECO:0000313" key="2">
    <source>
        <dbReference type="Proteomes" id="UP000594638"/>
    </source>
</evidence>
<dbReference type="PRINTS" id="PR01225">
    <property type="entry name" value="EXPANSNFAMLY"/>
</dbReference>
<dbReference type="Proteomes" id="UP000594638">
    <property type="component" value="Unassembled WGS sequence"/>
</dbReference>
<comment type="caution">
    <text evidence="1">The sequence shown here is derived from an EMBL/GenBank/DDBJ whole genome shotgun (WGS) entry which is preliminary data.</text>
</comment>
<dbReference type="GO" id="GO:0009664">
    <property type="term" value="P:plant-type cell wall organization"/>
    <property type="evidence" value="ECO:0007669"/>
    <property type="project" value="InterPro"/>
</dbReference>
<feature type="non-terminal residue" evidence="1">
    <location>
        <position position="1"/>
    </location>
</feature>
<dbReference type="SUPFAM" id="SSF50685">
    <property type="entry name" value="Barwin-like endoglucanases"/>
    <property type="match status" value="1"/>
</dbReference>
<proteinExistence type="predicted"/>
<dbReference type="AlphaFoldDB" id="A0A8S0S8T8"/>
<keyword evidence="2" id="KW-1185">Reference proteome</keyword>
<dbReference type="InterPro" id="IPR036908">
    <property type="entry name" value="RlpA-like_sf"/>
</dbReference>
<dbReference type="GO" id="GO:0005576">
    <property type="term" value="C:extracellular region"/>
    <property type="evidence" value="ECO:0007669"/>
    <property type="project" value="InterPro"/>
</dbReference>
<evidence type="ECO:0000313" key="1">
    <source>
        <dbReference type="EMBL" id="CAA2987596.1"/>
    </source>
</evidence>
<accession>A0A8S0S8T8</accession>
<organism evidence="1 2">
    <name type="scientific">Olea europaea subsp. europaea</name>
    <dbReference type="NCBI Taxonomy" id="158383"/>
    <lineage>
        <taxon>Eukaryota</taxon>
        <taxon>Viridiplantae</taxon>
        <taxon>Streptophyta</taxon>
        <taxon>Embryophyta</taxon>
        <taxon>Tracheophyta</taxon>
        <taxon>Spermatophyta</taxon>
        <taxon>Magnoliopsida</taxon>
        <taxon>eudicotyledons</taxon>
        <taxon>Gunneridae</taxon>
        <taxon>Pentapetalae</taxon>
        <taxon>asterids</taxon>
        <taxon>lamiids</taxon>
        <taxon>Lamiales</taxon>
        <taxon>Oleaceae</taxon>
        <taxon>Oleeae</taxon>
        <taxon>Olea</taxon>
    </lineage>
</organism>
<sequence length="75" mass="8375">MLVSAFNYGGRQSGHVTFYGGGDASSTMEGARGYVNLYSQRYVVNPPLQYFDLAEPSFLQIAHYQAGIVSIFFRR</sequence>
<dbReference type="EMBL" id="CACTIH010003936">
    <property type="protein sequence ID" value="CAA2987596.1"/>
    <property type="molecule type" value="Genomic_DNA"/>
</dbReference>
<dbReference type="OrthoDB" id="5823761at2759"/>
<dbReference type="InterPro" id="IPR007118">
    <property type="entry name" value="Expan_Lol_pI"/>
</dbReference>
<protein>
    <submittedName>
        <fullName evidence="1">Expansin-A8-like</fullName>
    </submittedName>
</protein>
<name>A0A8S0S8T8_OLEEU</name>
<reference evidence="1 2" key="1">
    <citation type="submission" date="2019-12" db="EMBL/GenBank/DDBJ databases">
        <authorList>
            <person name="Alioto T."/>
            <person name="Alioto T."/>
            <person name="Gomez Garrido J."/>
        </authorList>
    </citation>
    <scope>NUCLEOTIDE SEQUENCE [LARGE SCALE GENOMIC DNA]</scope>
</reference>
<gene>
    <name evidence="1" type="ORF">OLEA9_D002978</name>
</gene>
<dbReference type="InterPro" id="IPR002963">
    <property type="entry name" value="Expansin"/>
</dbReference>